<sequence length="94" mass="10308">MLEPFEPQIRAWLEVDPALSATLVLQRLISADPSRFTEKSLRTVQMAVKAWRMEIAGQIILDGDWMKRATVSPPPAAGGDTGHLSPLDRGNILG</sequence>
<dbReference type="Proteomes" id="UP000295043">
    <property type="component" value="Unassembled WGS sequence"/>
</dbReference>
<comment type="caution">
    <text evidence="2">The sequence shown here is derived from an EMBL/GenBank/DDBJ whole genome shotgun (WGS) entry which is preliminary data.</text>
</comment>
<organism evidence="2 3">
    <name type="scientific">Sinorhizobium americanum</name>
    <dbReference type="NCBI Taxonomy" id="194963"/>
    <lineage>
        <taxon>Bacteria</taxon>
        <taxon>Pseudomonadati</taxon>
        <taxon>Pseudomonadota</taxon>
        <taxon>Alphaproteobacteria</taxon>
        <taxon>Hyphomicrobiales</taxon>
        <taxon>Rhizobiaceae</taxon>
        <taxon>Sinorhizobium/Ensifer group</taxon>
        <taxon>Sinorhizobium</taxon>
    </lineage>
</organism>
<reference evidence="2 3" key="1">
    <citation type="submission" date="2019-03" db="EMBL/GenBank/DDBJ databases">
        <title>Genomic Encyclopedia of Type Strains, Phase IV (KMG-V): Genome sequencing to study the core and pangenomes of soil and plant-associated prokaryotes.</title>
        <authorList>
            <person name="Whitman W."/>
        </authorList>
    </citation>
    <scope>NUCLEOTIDE SEQUENCE [LARGE SCALE GENOMIC DNA]</scope>
    <source>
        <strain evidence="2 3">23C40</strain>
    </source>
</reference>
<feature type="region of interest" description="Disordered" evidence="1">
    <location>
        <begin position="70"/>
        <end position="94"/>
    </location>
</feature>
<proteinExistence type="predicted"/>
<evidence type="ECO:0000313" key="2">
    <source>
        <dbReference type="EMBL" id="TCN19789.1"/>
    </source>
</evidence>
<dbReference type="EMBL" id="SLVU01000029">
    <property type="protein sequence ID" value="TCN19789.1"/>
    <property type="molecule type" value="Genomic_DNA"/>
</dbReference>
<protein>
    <submittedName>
        <fullName evidence="2">Uncharacterized protein</fullName>
    </submittedName>
</protein>
<accession>A0A4R2B3N1</accession>
<evidence type="ECO:0000256" key="1">
    <source>
        <dbReference type="SAM" id="MobiDB-lite"/>
    </source>
</evidence>
<gene>
    <name evidence="2" type="ORF">EV184_12918</name>
</gene>
<evidence type="ECO:0000313" key="3">
    <source>
        <dbReference type="Proteomes" id="UP000295043"/>
    </source>
</evidence>
<name>A0A4R2B3N1_9HYPH</name>
<dbReference type="AlphaFoldDB" id="A0A4R2B3N1"/>